<evidence type="ECO:0000313" key="8">
    <source>
        <dbReference type="EMBL" id="ORW48675.1"/>
    </source>
</evidence>
<dbReference type="Proteomes" id="UP000193285">
    <property type="component" value="Unassembled WGS sequence"/>
</dbReference>
<sequence>MWSILIGALSGIMLAWLILAAAILLAKPDDLTLGDIIRLLPDLLRLLKRMATDRAVPRMVRVELMLVLGYIFSPIQLIPDFVPVIGFLDDAVLVAIMLRIVVRTAGPELLLKHWPGTPQGLGALCRVCGVAQEG</sequence>
<reference evidence="7" key="2">
    <citation type="submission" date="2016-01" db="EMBL/GenBank/DDBJ databases">
        <authorList>
            <person name="Ana R.F.D.C."/>
            <person name="Tarcisio F."/>
            <person name="Maria L.L."/>
            <person name="Monica P."/>
            <person name="Wana L.O.D.C."/>
            <person name="Elisabetta G."/>
            <person name="Jeann R.D.C.B."/>
            <person name="Veronica D.S."/>
            <person name="Karla V.B.L."/>
            <person name="Roberto B."/>
            <person name="Antonella G."/>
            <person name="Anna F."/>
            <person name="Alessandro M."/>
            <person name="Pamela F."/>
            <person name="Francesca D.L."/>
            <person name="Giulia F.S."/>
            <person name="Sara T."/>
            <person name="Fabio R."/>
            <person name="Olivier J."/>
            <person name="Nicola S."/>
            <person name="Enrico T."/>
        </authorList>
    </citation>
    <scope>NUCLEOTIDE SEQUENCE</scope>
    <source>
        <strain evidence="7">FI-07156</strain>
    </source>
</reference>
<evidence type="ECO:0000313" key="9">
    <source>
        <dbReference type="Proteomes" id="UP000193285"/>
    </source>
</evidence>
<comment type="subcellular location">
    <subcellularLocation>
        <location evidence="1">Endomembrane system</location>
        <topology evidence="1">Multi-pass membrane protein</topology>
    </subcellularLocation>
</comment>
<evidence type="ECO:0000256" key="2">
    <source>
        <dbReference type="ARBA" id="ARBA00022692"/>
    </source>
</evidence>
<dbReference type="RefSeq" id="WP_085094874.1">
    <property type="nucleotide sequence ID" value="NZ_LQPK01000011.1"/>
</dbReference>
<dbReference type="Pfam" id="PF06803">
    <property type="entry name" value="DUF1232"/>
    <property type="match status" value="1"/>
</dbReference>
<accession>A0A1X2ACT6</accession>
<dbReference type="Proteomes" id="UP000193801">
    <property type="component" value="Unassembled WGS sequence"/>
</dbReference>
<organism evidence="8 9">
    <name type="scientific">Mycobacterium paraense</name>
    <dbReference type="NCBI Taxonomy" id="767916"/>
    <lineage>
        <taxon>Bacteria</taxon>
        <taxon>Bacillati</taxon>
        <taxon>Actinomycetota</taxon>
        <taxon>Actinomycetes</taxon>
        <taxon>Mycobacteriales</taxon>
        <taxon>Mycobacteriaceae</taxon>
        <taxon>Mycobacterium</taxon>
        <taxon>Mycobacterium simiae complex</taxon>
    </lineage>
</organism>
<keyword evidence="3 5" id="KW-1133">Transmembrane helix</keyword>
<feature type="domain" description="DUF1232" evidence="6">
    <location>
        <begin position="61"/>
        <end position="95"/>
    </location>
</feature>
<name>A0A1X2ACT6_9MYCO</name>
<dbReference type="GO" id="GO:0012505">
    <property type="term" value="C:endomembrane system"/>
    <property type="evidence" value="ECO:0007669"/>
    <property type="project" value="UniProtKB-SubCell"/>
</dbReference>
<evidence type="ECO:0000256" key="5">
    <source>
        <dbReference type="SAM" id="Phobius"/>
    </source>
</evidence>
<keyword evidence="4 5" id="KW-0472">Membrane</keyword>
<dbReference type="EMBL" id="LQPN01000039">
    <property type="protein sequence ID" value="ORW48675.1"/>
    <property type="molecule type" value="Genomic_DNA"/>
</dbReference>
<reference evidence="9 10" key="1">
    <citation type="journal article" date="2015" name="Emerg. Microbes Infect.">
        <title>Characterization of 17 strains belonging to the Mycobacterium simiae complex and description of Mycobacterium paraense sp. nov.</title>
        <authorList>
            <person name="Fusco da Costa A.R."/>
            <person name="Fedrizzi T."/>
            <person name="Lopes M.L."/>
            <person name="Pecorari M."/>
            <person name="Oliveira da Costa W.L."/>
            <person name="Giacobazzi E."/>
            <person name="da Costa Bahia J.R."/>
            <person name="De Sanctis V."/>
            <person name="Batista Lima K.V."/>
            <person name="Bertorelli R."/>
            <person name="Grottola A."/>
            <person name="Fabio A."/>
            <person name="Mariottini A."/>
            <person name="Ferretti P."/>
            <person name="Di Leva F."/>
            <person name="Fregni Serpini G."/>
            <person name="Tagliazucchi S."/>
            <person name="Rumpianesi F."/>
            <person name="Jousson O."/>
            <person name="Segata N."/>
            <person name="Tortoli E."/>
        </authorList>
    </citation>
    <scope>NUCLEOTIDE SEQUENCE [LARGE SCALE GENOMIC DNA]</scope>
    <source>
        <strain evidence="7 10">FI-07156</strain>
        <strain evidence="8 9">IEC33</strain>
    </source>
</reference>
<evidence type="ECO:0000313" key="10">
    <source>
        <dbReference type="Proteomes" id="UP000193801"/>
    </source>
</evidence>
<protein>
    <recommendedName>
        <fullName evidence="6">DUF1232 domain-containing protein</fullName>
    </recommendedName>
</protein>
<dbReference type="AlphaFoldDB" id="A0A1X2ACT6"/>
<comment type="caution">
    <text evidence="8">The sequence shown here is derived from an EMBL/GenBank/DDBJ whole genome shotgun (WGS) entry which is preliminary data.</text>
</comment>
<evidence type="ECO:0000256" key="1">
    <source>
        <dbReference type="ARBA" id="ARBA00004127"/>
    </source>
</evidence>
<dbReference type="OrthoDB" id="9804184at2"/>
<evidence type="ECO:0000256" key="4">
    <source>
        <dbReference type="ARBA" id="ARBA00023136"/>
    </source>
</evidence>
<reference evidence="8" key="3">
    <citation type="submission" date="2016-01" db="EMBL/GenBank/DDBJ databases">
        <authorList>
            <person name="Oliw E.H."/>
        </authorList>
    </citation>
    <scope>NUCLEOTIDE SEQUENCE</scope>
    <source>
        <strain evidence="8">IEC33</strain>
    </source>
</reference>
<dbReference type="EMBL" id="LQPK01000011">
    <property type="protein sequence ID" value="ORW31516.1"/>
    <property type="molecule type" value="Genomic_DNA"/>
</dbReference>
<evidence type="ECO:0000256" key="3">
    <source>
        <dbReference type="ARBA" id="ARBA00022989"/>
    </source>
</evidence>
<evidence type="ECO:0000313" key="7">
    <source>
        <dbReference type="EMBL" id="ORW31516.1"/>
    </source>
</evidence>
<gene>
    <name evidence="8" type="ORF">AWB90_10530</name>
    <name evidence="7" type="ORF">AWB91_14535</name>
</gene>
<dbReference type="InterPro" id="IPR010652">
    <property type="entry name" value="DUF1232"/>
</dbReference>
<evidence type="ECO:0000259" key="6">
    <source>
        <dbReference type="Pfam" id="PF06803"/>
    </source>
</evidence>
<keyword evidence="10" id="KW-1185">Reference proteome</keyword>
<feature type="transmembrane region" description="Helical" evidence="5">
    <location>
        <begin position="6"/>
        <end position="26"/>
    </location>
</feature>
<keyword evidence="2 5" id="KW-0812">Transmembrane</keyword>
<proteinExistence type="predicted"/>